<protein>
    <recommendedName>
        <fullName evidence="12">Riboflavin biosynthesis protein RibD</fullName>
    </recommendedName>
    <domain>
        <recommendedName>
            <fullName evidence="12">Diaminohydroxyphosphoribosylaminopyrimidine deaminase</fullName>
            <shortName evidence="12">DRAP deaminase</shortName>
            <ecNumber evidence="12">3.5.4.26</ecNumber>
        </recommendedName>
        <alternativeName>
            <fullName evidence="12">Riboflavin-specific deaminase</fullName>
        </alternativeName>
    </domain>
    <domain>
        <recommendedName>
            <fullName evidence="12">5-amino-6-(5-phosphoribosylamino)uracil reductase</fullName>
            <ecNumber evidence="12">1.1.1.193</ecNumber>
        </recommendedName>
        <alternativeName>
            <fullName evidence="12">HTP reductase</fullName>
        </alternativeName>
    </domain>
</protein>
<comment type="caution">
    <text evidence="14">The sequence shown here is derived from an EMBL/GenBank/DDBJ whole genome shotgun (WGS) entry which is preliminary data.</text>
</comment>
<accession>A0ABQ6E1I4</accession>
<dbReference type="Pfam" id="PF00383">
    <property type="entry name" value="dCMP_cyt_deam_1"/>
    <property type="match status" value="1"/>
</dbReference>
<dbReference type="PROSITE" id="PS00903">
    <property type="entry name" value="CYT_DCMP_DEAMINASES_1"/>
    <property type="match status" value="1"/>
</dbReference>
<dbReference type="SUPFAM" id="SSF53927">
    <property type="entry name" value="Cytidine deaminase-like"/>
    <property type="match status" value="1"/>
</dbReference>
<dbReference type="Gene3D" id="3.40.140.10">
    <property type="entry name" value="Cytidine Deaminase, domain 2"/>
    <property type="match status" value="1"/>
</dbReference>
<comment type="function">
    <text evidence="1 12">Converts 2,5-diamino-6-(ribosylamino)-4(3h)-pyrimidinone 5'-phosphate into 5-amino-6-(ribosylamino)-2,4(1h,3h)-pyrimidinedione 5'-phosphate.</text>
</comment>
<evidence type="ECO:0000256" key="6">
    <source>
        <dbReference type="ARBA" id="ARBA00022619"/>
    </source>
</evidence>
<dbReference type="PROSITE" id="PS51747">
    <property type="entry name" value="CYT_DCMP_DEAMINASES_2"/>
    <property type="match status" value="1"/>
</dbReference>
<evidence type="ECO:0000256" key="12">
    <source>
        <dbReference type="PIRNR" id="PIRNR006769"/>
    </source>
</evidence>
<keyword evidence="11" id="KW-0511">Multifunctional enzyme</keyword>
<keyword evidence="8 12" id="KW-0862">Zinc</keyword>
<evidence type="ECO:0000256" key="3">
    <source>
        <dbReference type="ARBA" id="ARBA00004910"/>
    </source>
</evidence>
<keyword evidence="15" id="KW-1185">Reference proteome</keyword>
<sequence>MTTPNFSEKDTAYMAHAIELAKKGRFTTTPNPNVGCVIVANDMIVGEGFHFKAGEPHAEVHALAMADTKAINATCYVTLEPCSHFGRTPPCAMALTKAGVRRVVIAMVDPNPIVAGRGIAILEEAGILVEIGLLGDQAKALNLGFIKRMQTQTARVTVKMASSLDGKTALKNGLSQWITGPKARIDVQYFRALQSAIVTGSGTVLSDDPSLNVRFSELTQATGFDDQINESELRQPIRIILDSHNKLTLNEKLFNLAGKVVLVTLSPRDDLHSLACIAEVEQIIGKNDGHGRIDLQDLLAQLNRYEINDLWVEAGAKLAGEFFKQQLVDQFILYQAPKLMGDQARNLVNLPNYSKMDEVVQLALKEVTLIGDDIRIISDRD</sequence>
<comment type="catalytic activity">
    <reaction evidence="12">
        <text>5-amino-6-(5-phospho-D-ribitylamino)uracil + NADP(+) = 5-amino-6-(5-phospho-D-ribosylamino)uracil + NADPH + H(+)</text>
        <dbReference type="Rhea" id="RHEA:17845"/>
        <dbReference type="ChEBI" id="CHEBI:15378"/>
        <dbReference type="ChEBI" id="CHEBI:57783"/>
        <dbReference type="ChEBI" id="CHEBI:58349"/>
        <dbReference type="ChEBI" id="CHEBI:58421"/>
        <dbReference type="ChEBI" id="CHEBI:58453"/>
        <dbReference type="EC" id="1.1.1.193"/>
    </reaction>
</comment>
<dbReference type="Pfam" id="PF01872">
    <property type="entry name" value="RibD_C"/>
    <property type="match status" value="1"/>
</dbReference>
<dbReference type="PANTHER" id="PTHR38011:SF7">
    <property type="entry name" value="2,5-DIAMINO-6-RIBOSYLAMINO-4(3H)-PYRIMIDINONE 5'-PHOSPHATE REDUCTASE"/>
    <property type="match status" value="1"/>
</dbReference>
<dbReference type="InterPro" id="IPR024072">
    <property type="entry name" value="DHFR-like_dom_sf"/>
</dbReference>
<dbReference type="InterPro" id="IPR002734">
    <property type="entry name" value="RibDG_C"/>
</dbReference>
<evidence type="ECO:0000256" key="11">
    <source>
        <dbReference type="ARBA" id="ARBA00023268"/>
    </source>
</evidence>
<dbReference type="InterPro" id="IPR002125">
    <property type="entry name" value="CMP_dCMP_dom"/>
</dbReference>
<comment type="pathway">
    <text evidence="3 12">Cofactor biosynthesis; riboflavin biosynthesis; 5-amino-6-(D-ribitylamino)uracil from GTP: step 3/4.</text>
</comment>
<keyword evidence="7 12" id="KW-0479">Metal-binding</keyword>
<dbReference type="EMBL" id="BSPQ01000010">
    <property type="protein sequence ID" value="GLS91202.1"/>
    <property type="molecule type" value="Genomic_DNA"/>
</dbReference>
<evidence type="ECO:0000256" key="1">
    <source>
        <dbReference type="ARBA" id="ARBA00002151"/>
    </source>
</evidence>
<dbReference type="InterPro" id="IPR016192">
    <property type="entry name" value="APOBEC/CMP_deaminase_Zn-bd"/>
</dbReference>
<proteinExistence type="inferred from homology"/>
<comment type="pathway">
    <text evidence="2 12">Cofactor biosynthesis; riboflavin biosynthesis; 5-amino-6-(D-ribitylamino)uracil from GTP: step 2/4.</text>
</comment>
<keyword evidence="6 12" id="KW-0686">Riboflavin biosynthesis</keyword>
<evidence type="ECO:0000256" key="2">
    <source>
        <dbReference type="ARBA" id="ARBA00004882"/>
    </source>
</evidence>
<dbReference type="InterPro" id="IPR004794">
    <property type="entry name" value="Eubact_RibD"/>
</dbReference>
<keyword evidence="12" id="KW-0378">Hydrolase</keyword>
<evidence type="ECO:0000256" key="10">
    <source>
        <dbReference type="ARBA" id="ARBA00023002"/>
    </source>
</evidence>
<dbReference type="Proteomes" id="UP001157353">
    <property type="component" value="Unassembled WGS sequence"/>
</dbReference>
<dbReference type="NCBIfam" id="TIGR00227">
    <property type="entry name" value="ribD_Cterm"/>
    <property type="match status" value="1"/>
</dbReference>
<comment type="catalytic activity">
    <reaction evidence="12">
        <text>2,5-diamino-6-hydroxy-4-(5-phosphoribosylamino)-pyrimidine + H2O + H(+) = 5-amino-6-(5-phospho-D-ribosylamino)uracil + NH4(+)</text>
        <dbReference type="Rhea" id="RHEA:21868"/>
        <dbReference type="ChEBI" id="CHEBI:15377"/>
        <dbReference type="ChEBI" id="CHEBI:15378"/>
        <dbReference type="ChEBI" id="CHEBI:28938"/>
        <dbReference type="ChEBI" id="CHEBI:58453"/>
        <dbReference type="ChEBI" id="CHEBI:58614"/>
        <dbReference type="EC" id="3.5.4.26"/>
    </reaction>
</comment>
<dbReference type="SUPFAM" id="SSF53597">
    <property type="entry name" value="Dihydrofolate reductase-like"/>
    <property type="match status" value="1"/>
</dbReference>
<evidence type="ECO:0000313" key="14">
    <source>
        <dbReference type="EMBL" id="GLS91202.1"/>
    </source>
</evidence>
<organism evidence="14 15">
    <name type="scientific">Psychromonas marina</name>
    <dbReference type="NCBI Taxonomy" id="88364"/>
    <lineage>
        <taxon>Bacteria</taxon>
        <taxon>Pseudomonadati</taxon>
        <taxon>Pseudomonadota</taxon>
        <taxon>Gammaproteobacteria</taxon>
        <taxon>Alteromonadales</taxon>
        <taxon>Psychromonadaceae</taxon>
        <taxon>Psychromonas</taxon>
    </lineage>
</organism>
<name>A0ABQ6E1I4_9GAMM</name>
<evidence type="ECO:0000256" key="8">
    <source>
        <dbReference type="ARBA" id="ARBA00022833"/>
    </source>
</evidence>
<dbReference type="EC" id="3.5.4.26" evidence="12"/>
<dbReference type="Gene3D" id="3.40.430.10">
    <property type="entry name" value="Dihydrofolate Reductase, subunit A"/>
    <property type="match status" value="1"/>
</dbReference>
<comment type="similarity">
    <text evidence="4 12">In the N-terminal section; belongs to the cytidine and deoxycytidylate deaminase family.</text>
</comment>
<dbReference type="InterPro" id="IPR050765">
    <property type="entry name" value="Riboflavin_Biosynth_HTPR"/>
</dbReference>
<evidence type="ECO:0000256" key="4">
    <source>
        <dbReference type="ARBA" id="ARBA00005259"/>
    </source>
</evidence>
<dbReference type="RefSeq" id="WP_284204325.1">
    <property type="nucleotide sequence ID" value="NZ_BSPQ01000010.1"/>
</dbReference>
<dbReference type="InterPro" id="IPR016193">
    <property type="entry name" value="Cytidine_deaminase-like"/>
</dbReference>
<evidence type="ECO:0000256" key="5">
    <source>
        <dbReference type="ARBA" id="ARBA00007417"/>
    </source>
</evidence>
<dbReference type="NCBIfam" id="TIGR00326">
    <property type="entry name" value="eubact_ribD"/>
    <property type="match status" value="1"/>
</dbReference>
<comment type="cofactor">
    <cofactor evidence="12">
        <name>Zn(2+)</name>
        <dbReference type="ChEBI" id="CHEBI:29105"/>
    </cofactor>
    <text evidence="12">Binds 1 zinc ion.</text>
</comment>
<reference evidence="15" key="1">
    <citation type="journal article" date="2019" name="Int. J. Syst. Evol. Microbiol.">
        <title>The Global Catalogue of Microorganisms (GCM) 10K type strain sequencing project: providing services to taxonomists for standard genome sequencing and annotation.</title>
        <authorList>
            <consortium name="The Broad Institute Genomics Platform"/>
            <consortium name="The Broad Institute Genome Sequencing Center for Infectious Disease"/>
            <person name="Wu L."/>
            <person name="Ma J."/>
        </authorList>
    </citation>
    <scope>NUCLEOTIDE SEQUENCE [LARGE SCALE GENOMIC DNA]</scope>
    <source>
        <strain evidence="15">NBRC 103166</strain>
    </source>
</reference>
<dbReference type="InterPro" id="IPR011549">
    <property type="entry name" value="RibD_C"/>
</dbReference>
<evidence type="ECO:0000313" key="15">
    <source>
        <dbReference type="Proteomes" id="UP001157353"/>
    </source>
</evidence>
<feature type="domain" description="CMP/dCMP-type deaminase" evidence="13">
    <location>
        <begin position="8"/>
        <end position="130"/>
    </location>
</feature>
<evidence type="ECO:0000256" key="9">
    <source>
        <dbReference type="ARBA" id="ARBA00022857"/>
    </source>
</evidence>
<keyword evidence="9 12" id="KW-0521">NADP</keyword>
<dbReference type="EC" id="1.1.1.193" evidence="12"/>
<dbReference type="PANTHER" id="PTHR38011">
    <property type="entry name" value="DIHYDROFOLATE REDUCTASE FAMILY PROTEIN (AFU_ORTHOLOGUE AFUA_8G06820)"/>
    <property type="match status" value="1"/>
</dbReference>
<keyword evidence="10 12" id="KW-0560">Oxidoreductase</keyword>
<dbReference type="PIRSF" id="PIRSF006769">
    <property type="entry name" value="RibD"/>
    <property type="match status" value="1"/>
</dbReference>
<gene>
    <name evidence="14" type="primary">ribD</name>
    <name evidence="14" type="ORF">GCM10007916_22710</name>
</gene>
<comment type="similarity">
    <text evidence="5 12">In the C-terminal section; belongs to the HTP reductase family.</text>
</comment>
<dbReference type="CDD" id="cd01284">
    <property type="entry name" value="Riboflavin_deaminase-reductase"/>
    <property type="match status" value="1"/>
</dbReference>
<evidence type="ECO:0000256" key="7">
    <source>
        <dbReference type="ARBA" id="ARBA00022723"/>
    </source>
</evidence>
<evidence type="ECO:0000259" key="13">
    <source>
        <dbReference type="PROSITE" id="PS51747"/>
    </source>
</evidence>